<evidence type="ECO:0000256" key="3">
    <source>
        <dbReference type="ARBA" id="ARBA00022806"/>
    </source>
</evidence>
<dbReference type="AlphaFoldDB" id="A0A8T3BAV3"/>
<sequence length="126" mass="14983">MASFEVWWISKALIAQRDRRNGRTEADHYYHLYSYAALSKDDIFDEFSCHEISMILVDGVVLLMKFMEIDQVKHQLLNEMEEMGELNQTNITIYIHQQPSAKMISLLNSLAPRFQRFWLMVLTYFL</sequence>
<dbReference type="PANTHER" id="PTHR18934">
    <property type="entry name" value="ATP-DEPENDENT RNA HELICASE"/>
    <property type="match status" value="1"/>
</dbReference>
<dbReference type="Proteomes" id="UP000829196">
    <property type="component" value="Unassembled WGS sequence"/>
</dbReference>
<dbReference type="Gene3D" id="3.40.50.300">
    <property type="entry name" value="P-loop containing nucleotide triphosphate hydrolases"/>
    <property type="match status" value="1"/>
</dbReference>
<dbReference type="SMR" id="A0A8T3BAV3"/>
<protein>
    <submittedName>
        <fullName evidence="5">Uncharacterized protein</fullName>
    </submittedName>
</protein>
<reference evidence="5" key="1">
    <citation type="journal article" date="2022" name="Front. Genet.">
        <title>Chromosome-Scale Assembly of the Dendrobium nobile Genome Provides Insights Into the Molecular Mechanism of the Biosynthesis of the Medicinal Active Ingredient of Dendrobium.</title>
        <authorList>
            <person name="Xu Q."/>
            <person name="Niu S.-C."/>
            <person name="Li K.-L."/>
            <person name="Zheng P.-J."/>
            <person name="Zhang X.-J."/>
            <person name="Jia Y."/>
            <person name="Liu Y."/>
            <person name="Niu Y.-X."/>
            <person name="Yu L.-H."/>
            <person name="Chen D.-F."/>
            <person name="Zhang G.-Q."/>
        </authorList>
    </citation>
    <scope>NUCLEOTIDE SEQUENCE</scope>
    <source>
        <tissue evidence="5">Leaf</tissue>
    </source>
</reference>
<dbReference type="OrthoDB" id="1669929at2759"/>
<name>A0A8T3BAV3_DENNO</name>
<dbReference type="GO" id="GO:0000462">
    <property type="term" value="P:maturation of SSU-rRNA from tricistronic rRNA transcript (SSU-rRNA, 5.8S rRNA, LSU-rRNA)"/>
    <property type="evidence" value="ECO:0007669"/>
    <property type="project" value="TreeGrafter"/>
</dbReference>
<dbReference type="GO" id="GO:0016787">
    <property type="term" value="F:hydrolase activity"/>
    <property type="evidence" value="ECO:0007669"/>
    <property type="project" value="UniProtKB-KW"/>
</dbReference>
<dbReference type="InterPro" id="IPR027417">
    <property type="entry name" value="P-loop_NTPase"/>
</dbReference>
<organism evidence="5 6">
    <name type="scientific">Dendrobium nobile</name>
    <name type="common">Orchid</name>
    <dbReference type="NCBI Taxonomy" id="94219"/>
    <lineage>
        <taxon>Eukaryota</taxon>
        <taxon>Viridiplantae</taxon>
        <taxon>Streptophyta</taxon>
        <taxon>Embryophyta</taxon>
        <taxon>Tracheophyta</taxon>
        <taxon>Spermatophyta</taxon>
        <taxon>Magnoliopsida</taxon>
        <taxon>Liliopsida</taxon>
        <taxon>Asparagales</taxon>
        <taxon>Orchidaceae</taxon>
        <taxon>Epidendroideae</taxon>
        <taxon>Malaxideae</taxon>
        <taxon>Dendrobiinae</taxon>
        <taxon>Dendrobium</taxon>
    </lineage>
</organism>
<keyword evidence="2" id="KW-0378">Hydrolase</keyword>
<evidence type="ECO:0000313" key="5">
    <source>
        <dbReference type="EMBL" id="KAI0508005.1"/>
    </source>
</evidence>
<dbReference type="GO" id="GO:0004386">
    <property type="term" value="F:helicase activity"/>
    <property type="evidence" value="ECO:0007669"/>
    <property type="project" value="UniProtKB-KW"/>
</dbReference>
<evidence type="ECO:0000256" key="4">
    <source>
        <dbReference type="ARBA" id="ARBA00022840"/>
    </source>
</evidence>
<dbReference type="GO" id="GO:0005524">
    <property type="term" value="F:ATP binding"/>
    <property type="evidence" value="ECO:0007669"/>
    <property type="project" value="UniProtKB-KW"/>
</dbReference>
<dbReference type="EMBL" id="JAGYWB010000010">
    <property type="protein sequence ID" value="KAI0508005.1"/>
    <property type="molecule type" value="Genomic_DNA"/>
</dbReference>
<comment type="caution">
    <text evidence="5">The sequence shown here is derived from an EMBL/GenBank/DDBJ whole genome shotgun (WGS) entry which is preliminary data.</text>
</comment>
<keyword evidence="4" id="KW-0067">ATP-binding</keyword>
<evidence type="ECO:0000313" key="6">
    <source>
        <dbReference type="Proteomes" id="UP000829196"/>
    </source>
</evidence>
<keyword evidence="1" id="KW-0547">Nucleotide-binding</keyword>
<dbReference type="GO" id="GO:0003723">
    <property type="term" value="F:RNA binding"/>
    <property type="evidence" value="ECO:0007669"/>
    <property type="project" value="TreeGrafter"/>
</dbReference>
<evidence type="ECO:0000256" key="2">
    <source>
        <dbReference type="ARBA" id="ARBA00022801"/>
    </source>
</evidence>
<proteinExistence type="predicted"/>
<keyword evidence="3" id="KW-0347">Helicase</keyword>
<dbReference type="GO" id="GO:0005730">
    <property type="term" value="C:nucleolus"/>
    <property type="evidence" value="ECO:0007669"/>
    <property type="project" value="TreeGrafter"/>
</dbReference>
<keyword evidence="6" id="KW-1185">Reference proteome</keyword>
<dbReference type="PANTHER" id="PTHR18934:SF99">
    <property type="entry name" value="ATP-DEPENDENT RNA HELICASE DHX37-RELATED"/>
    <property type="match status" value="1"/>
</dbReference>
<gene>
    <name evidence="5" type="ORF">KFK09_014136</name>
</gene>
<accession>A0A8T3BAV3</accession>
<evidence type="ECO:0000256" key="1">
    <source>
        <dbReference type="ARBA" id="ARBA00022741"/>
    </source>
</evidence>